<name>A0A1I7SZ86_9PELO</name>
<evidence type="ECO:0000313" key="2">
    <source>
        <dbReference type="WBParaSite" id="Csp11.Scaffold408.g936.t1"/>
    </source>
</evidence>
<accession>A0A1I7SZ86</accession>
<organism evidence="1 2">
    <name type="scientific">Caenorhabditis tropicalis</name>
    <dbReference type="NCBI Taxonomy" id="1561998"/>
    <lineage>
        <taxon>Eukaryota</taxon>
        <taxon>Metazoa</taxon>
        <taxon>Ecdysozoa</taxon>
        <taxon>Nematoda</taxon>
        <taxon>Chromadorea</taxon>
        <taxon>Rhabditida</taxon>
        <taxon>Rhabditina</taxon>
        <taxon>Rhabditomorpha</taxon>
        <taxon>Rhabditoidea</taxon>
        <taxon>Rhabditidae</taxon>
        <taxon>Peloderinae</taxon>
        <taxon>Caenorhabditis</taxon>
    </lineage>
</organism>
<sequence length="74" mass="8313">MNILISFVNGKLSRSYKRMIKTHEASSFIIVFCSLFFSNRYYPSKCSLVQLCQKTIALPAGMSLIEAVAVFIVS</sequence>
<keyword evidence="1" id="KW-1185">Reference proteome</keyword>
<reference evidence="2" key="1">
    <citation type="submission" date="2016-11" db="UniProtKB">
        <authorList>
            <consortium name="WormBaseParasite"/>
        </authorList>
    </citation>
    <scope>IDENTIFICATION</scope>
</reference>
<protein>
    <submittedName>
        <fullName evidence="2">7TM_GPCR_Srx domain-containing protein</fullName>
    </submittedName>
</protein>
<dbReference type="WBParaSite" id="Csp11.Scaffold408.g936.t1">
    <property type="protein sequence ID" value="Csp11.Scaffold408.g936.t1"/>
    <property type="gene ID" value="Csp11.Scaffold408.g936"/>
</dbReference>
<proteinExistence type="predicted"/>
<evidence type="ECO:0000313" key="1">
    <source>
        <dbReference type="Proteomes" id="UP000095282"/>
    </source>
</evidence>
<dbReference type="AlphaFoldDB" id="A0A1I7SZ86"/>
<dbReference type="Proteomes" id="UP000095282">
    <property type="component" value="Unplaced"/>
</dbReference>